<evidence type="ECO:0000259" key="3">
    <source>
        <dbReference type="Pfam" id="PF06877"/>
    </source>
</evidence>
<evidence type="ECO:0000313" key="5">
    <source>
        <dbReference type="Proteomes" id="UP000243688"/>
    </source>
</evidence>
<gene>
    <name evidence="4" type="ORF">BLM47_05115</name>
</gene>
<dbReference type="SUPFAM" id="SSF89946">
    <property type="entry name" value="Hypothetical protein VC0424"/>
    <property type="match status" value="1"/>
</dbReference>
<evidence type="ECO:0000313" key="4">
    <source>
        <dbReference type="EMBL" id="PDO10884.1"/>
    </source>
</evidence>
<name>A0A2A6E1I7_9BACL</name>
<sequence length="388" mass="43724">MPGPFGRASGAALFLCALHFPADMVRLGQTRLAHHATEDTGPMAYPHEWNFFERKTDRERMWILLDTSWMRRTADPERPWLVAVTVNTYGTSDRTTGKAALVSRIVRFERGLEEFLERRHGAVYVARLNTESRLEYYFYARDCEGFAETAAAIDRALAGWRVHSICRPDEEWGFYKYLEPNELERHLIRNAVILESLQARGDTAAARVVSHRMRFPSEASMLSCLESVRRSGYREVEFGRVDRADEGRQAGDEAAYQLVVCKKHRLDLDTLNAVVRELYELASAERGQYVGWGAALKPGWWKRAGLFLKKIGKPALFVLLAILLTAATAIGSRFMHDHLRDGKEVPSGKTGFASFAVFHATASVIPEDVGTRSAGIGVSGRDMRPSRQ</sequence>
<feature type="domain" description="DUF695" evidence="2">
    <location>
        <begin position="48"/>
        <end position="176"/>
    </location>
</feature>
<dbReference type="Pfam" id="PF06877">
    <property type="entry name" value="RraB"/>
    <property type="match status" value="1"/>
</dbReference>
<dbReference type="InterPro" id="IPR036701">
    <property type="entry name" value="RraB-like_sf"/>
</dbReference>
<evidence type="ECO:0000259" key="2">
    <source>
        <dbReference type="Pfam" id="PF05117"/>
    </source>
</evidence>
<dbReference type="Proteomes" id="UP000243688">
    <property type="component" value="Unassembled WGS sequence"/>
</dbReference>
<feature type="domain" description="Regulator of ribonuclease activity B" evidence="3">
    <location>
        <begin position="190"/>
        <end position="293"/>
    </location>
</feature>
<keyword evidence="1" id="KW-0812">Transmembrane</keyword>
<dbReference type="InterPro" id="IPR009671">
    <property type="entry name" value="RraB_dom"/>
</dbReference>
<dbReference type="InterPro" id="IPR016097">
    <property type="entry name" value="DUF695"/>
</dbReference>
<keyword evidence="1" id="KW-0472">Membrane</keyword>
<dbReference type="Gene3D" id="3.30.70.970">
    <property type="entry name" value="RraB-like"/>
    <property type="match status" value="1"/>
</dbReference>
<accession>A0A2A6E1I7</accession>
<comment type="caution">
    <text evidence="4">The sequence shown here is derived from an EMBL/GenBank/DDBJ whole genome shotgun (WGS) entry which is preliminary data.</text>
</comment>
<reference evidence="4 5" key="1">
    <citation type="submission" date="2016-12" db="EMBL/GenBank/DDBJ databases">
        <title>Candidatus Reconcilibacillus cellulovorans genome.</title>
        <authorList>
            <person name="Kolinko S."/>
            <person name="Wu Y.-W."/>
            <person name="Tachea F."/>
            <person name="Denzel E."/>
            <person name="Hiras J."/>
            <person name="Baecker N."/>
            <person name="Chan L.J."/>
            <person name="Eichorst S.A."/>
            <person name="Frey D."/>
            <person name="Adams P.D."/>
            <person name="Pray T."/>
            <person name="Tanjore D."/>
            <person name="Petzold C.J."/>
            <person name="Gladden J.M."/>
            <person name="Simmons B.A."/>
            <person name="Singer S.W."/>
        </authorList>
    </citation>
    <scope>NUCLEOTIDE SEQUENCE [LARGE SCALE GENOMIC DNA]</scope>
    <source>
        <strain evidence="4">JTherm</strain>
    </source>
</reference>
<keyword evidence="1" id="KW-1133">Transmembrane helix</keyword>
<evidence type="ECO:0000256" key="1">
    <source>
        <dbReference type="SAM" id="Phobius"/>
    </source>
</evidence>
<dbReference type="EMBL" id="MOXJ01000008">
    <property type="protein sequence ID" value="PDO10884.1"/>
    <property type="molecule type" value="Genomic_DNA"/>
</dbReference>
<feature type="transmembrane region" description="Helical" evidence="1">
    <location>
        <begin position="315"/>
        <end position="334"/>
    </location>
</feature>
<dbReference type="Pfam" id="PF05117">
    <property type="entry name" value="DUF695"/>
    <property type="match status" value="1"/>
</dbReference>
<dbReference type="AlphaFoldDB" id="A0A2A6E1I7"/>
<proteinExistence type="predicted"/>
<protein>
    <recommendedName>
        <fullName evidence="6">DUF695 domain-containing protein</fullName>
    </recommendedName>
</protein>
<organism evidence="4 5">
    <name type="scientific">Candidatus Reconcilbacillus cellulovorans</name>
    <dbReference type="NCBI Taxonomy" id="1906605"/>
    <lineage>
        <taxon>Bacteria</taxon>
        <taxon>Bacillati</taxon>
        <taxon>Bacillota</taxon>
        <taxon>Bacilli</taxon>
        <taxon>Bacillales</taxon>
        <taxon>Paenibacillaceae</taxon>
        <taxon>Candidatus Reconcilbacillus</taxon>
    </lineage>
</organism>
<evidence type="ECO:0008006" key="6">
    <source>
        <dbReference type="Google" id="ProtNLM"/>
    </source>
</evidence>